<dbReference type="GO" id="GO:0005886">
    <property type="term" value="C:plasma membrane"/>
    <property type="evidence" value="ECO:0007669"/>
    <property type="project" value="UniProtKB-SubCell"/>
</dbReference>
<evidence type="ECO:0000256" key="5">
    <source>
        <dbReference type="ARBA" id="ARBA00022960"/>
    </source>
</evidence>
<evidence type="ECO:0000313" key="9">
    <source>
        <dbReference type="EMBL" id="MSS14775.1"/>
    </source>
</evidence>
<dbReference type="GO" id="GO:0008360">
    <property type="term" value="P:regulation of cell shape"/>
    <property type="evidence" value="ECO:0007669"/>
    <property type="project" value="UniProtKB-KW"/>
</dbReference>
<dbReference type="InterPro" id="IPR007227">
    <property type="entry name" value="Cell_shape_determining_MreD"/>
</dbReference>
<dbReference type="AlphaFoldDB" id="A0A6L5X593"/>
<accession>A0A6L5X593</accession>
<evidence type="ECO:0000313" key="10">
    <source>
        <dbReference type="Proteomes" id="UP000481852"/>
    </source>
</evidence>
<evidence type="ECO:0000256" key="7">
    <source>
        <dbReference type="ARBA" id="ARBA00023136"/>
    </source>
</evidence>
<keyword evidence="10" id="KW-1185">Reference proteome</keyword>
<feature type="transmembrane region" description="Helical" evidence="8">
    <location>
        <begin position="32"/>
        <end position="58"/>
    </location>
</feature>
<comment type="similarity">
    <text evidence="2">Belongs to the MreD family.</text>
</comment>
<dbReference type="Pfam" id="PF04093">
    <property type="entry name" value="MreD"/>
    <property type="match status" value="1"/>
</dbReference>
<evidence type="ECO:0000256" key="8">
    <source>
        <dbReference type="SAM" id="Phobius"/>
    </source>
</evidence>
<dbReference type="EMBL" id="VULZ01000006">
    <property type="protein sequence ID" value="MSS14775.1"/>
    <property type="molecule type" value="Genomic_DNA"/>
</dbReference>
<comment type="caution">
    <text evidence="9">The sequence shown here is derived from an EMBL/GenBank/DDBJ whole genome shotgun (WGS) entry which is preliminary data.</text>
</comment>
<reference evidence="9 10" key="1">
    <citation type="submission" date="2019-08" db="EMBL/GenBank/DDBJ databases">
        <title>In-depth cultivation of the pig gut microbiome towards novel bacterial diversity and tailored functional studies.</title>
        <authorList>
            <person name="Wylensek D."/>
            <person name="Hitch T.C.A."/>
            <person name="Clavel T."/>
        </authorList>
    </citation>
    <scope>NUCLEOTIDE SEQUENCE [LARGE SCALE GENOMIC DNA]</scope>
    <source>
        <strain evidence="9 10">Oil+RF-744-WCA-WT-11</strain>
    </source>
</reference>
<evidence type="ECO:0000256" key="2">
    <source>
        <dbReference type="ARBA" id="ARBA00007776"/>
    </source>
</evidence>
<dbReference type="RefSeq" id="WP_154524964.1">
    <property type="nucleotide sequence ID" value="NZ_VULZ01000006.1"/>
</dbReference>
<keyword evidence="7 8" id="KW-0472">Membrane</keyword>
<sequence>MKRRIALTLLCIVTALLQTAWPEALCVASIGPNLAVILTASFALMCGSRTGMLMGFWTGMLIDLFSGGRVGYYALIYAWTGFLAGFAYRIFYDDDIKTPMLLIGLSDLLCGLYQYIGSFLLRGRIHFFFYFGRIIIPELIYTVILGVFVYQLNYLINKKTIRGYFSV</sequence>
<proteinExistence type="inferred from homology"/>
<feature type="transmembrane region" description="Helical" evidence="8">
    <location>
        <begin position="70"/>
        <end position="92"/>
    </location>
</feature>
<evidence type="ECO:0000256" key="3">
    <source>
        <dbReference type="ARBA" id="ARBA00022475"/>
    </source>
</evidence>
<evidence type="ECO:0000256" key="1">
    <source>
        <dbReference type="ARBA" id="ARBA00004651"/>
    </source>
</evidence>
<name>A0A6L5X593_9FIRM</name>
<keyword evidence="4 8" id="KW-0812">Transmembrane</keyword>
<gene>
    <name evidence="9" type="primary">mreD</name>
    <name evidence="9" type="ORF">FYJ35_06915</name>
</gene>
<evidence type="ECO:0000256" key="4">
    <source>
        <dbReference type="ARBA" id="ARBA00022692"/>
    </source>
</evidence>
<feature type="transmembrane region" description="Helical" evidence="8">
    <location>
        <begin position="128"/>
        <end position="150"/>
    </location>
</feature>
<dbReference type="NCBIfam" id="TIGR03426">
    <property type="entry name" value="shape_MreD"/>
    <property type="match status" value="1"/>
</dbReference>
<keyword evidence="3" id="KW-1003">Cell membrane</keyword>
<keyword evidence="6 8" id="KW-1133">Transmembrane helix</keyword>
<protein>
    <submittedName>
        <fullName evidence="9">Rod shape-determining protein MreD</fullName>
    </submittedName>
</protein>
<comment type="subcellular location">
    <subcellularLocation>
        <location evidence="1">Cell membrane</location>
        <topology evidence="1">Multi-pass membrane protein</topology>
    </subcellularLocation>
</comment>
<keyword evidence="5" id="KW-0133">Cell shape</keyword>
<dbReference type="Proteomes" id="UP000481852">
    <property type="component" value="Unassembled WGS sequence"/>
</dbReference>
<evidence type="ECO:0000256" key="6">
    <source>
        <dbReference type="ARBA" id="ARBA00022989"/>
    </source>
</evidence>
<organism evidence="9 10">
    <name type="scientific">Porcincola intestinalis</name>
    <dbReference type="NCBI Taxonomy" id="2606632"/>
    <lineage>
        <taxon>Bacteria</taxon>
        <taxon>Bacillati</taxon>
        <taxon>Bacillota</taxon>
        <taxon>Clostridia</taxon>
        <taxon>Lachnospirales</taxon>
        <taxon>Lachnospiraceae</taxon>
        <taxon>Porcincola</taxon>
    </lineage>
</organism>